<dbReference type="KEGG" id="daw:HS1_000208"/>
<dbReference type="Gene3D" id="1.20.120.330">
    <property type="entry name" value="Nucleotidyltransferases domain 2"/>
    <property type="match status" value="1"/>
</dbReference>
<reference evidence="2 3" key="1">
    <citation type="submission" date="2015-10" db="EMBL/GenBank/DDBJ databases">
        <title>Candidatus Desulfofervidus auxilii, a hydrogenotrophic sulfate-reducing bacterium involved in the thermophilic anaerobic oxidation of methane.</title>
        <authorList>
            <person name="Krukenberg V."/>
            <person name="Richter M."/>
            <person name="Wegener G."/>
        </authorList>
    </citation>
    <scope>NUCLEOTIDE SEQUENCE [LARGE SCALE GENOMIC DNA]</scope>
    <source>
        <strain evidence="2 3">HS1</strain>
    </source>
</reference>
<organism evidence="2 3">
    <name type="scientific">Desulfofervidus auxilii</name>
    <dbReference type="NCBI Taxonomy" id="1621989"/>
    <lineage>
        <taxon>Bacteria</taxon>
        <taxon>Pseudomonadati</taxon>
        <taxon>Thermodesulfobacteriota</taxon>
        <taxon>Candidatus Desulfofervidia</taxon>
        <taxon>Candidatus Desulfofervidales</taxon>
        <taxon>Candidatus Desulfofervidaceae</taxon>
        <taxon>Candidatus Desulfofervidus</taxon>
    </lineage>
</organism>
<dbReference type="Pfam" id="PF05168">
    <property type="entry name" value="HEPN"/>
    <property type="match status" value="1"/>
</dbReference>
<dbReference type="EMBL" id="CP013015">
    <property type="protein sequence ID" value="AMM40014.1"/>
    <property type="molecule type" value="Genomic_DNA"/>
</dbReference>
<name>A0A7U4TGQ6_DESA2</name>
<keyword evidence="2" id="KW-0238">DNA-binding</keyword>
<feature type="domain" description="HEPN" evidence="1">
    <location>
        <begin position="13"/>
        <end position="117"/>
    </location>
</feature>
<evidence type="ECO:0000259" key="1">
    <source>
        <dbReference type="PROSITE" id="PS50910"/>
    </source>
</evidence>
<gene>
    <name evidence="2" type="ORF">HS1_000208</name>
</gene>
<dbReference type="SUPFAM" id="SSF81593">
    <property type="entry name" value="Nucleotidyltransferase substrate binding subunit/domain"/>
    <property type="match status" value="1"/>
</dbReference>
<evidence type="ECO:0000313" key="3">
    <source>
        <dbReference type="Proteomes" id="UP000070560"/>
    </source>
</evidence>
<keyword evidence="3" id="KW-1185">Reference proteome</keyword>
<sequence>MKENVKKWFIKAMEDLKVVEHEMVLLKNEIATSAVCFHCQQFVEKVLKAYLTIKNVDFGKTHNLEFLLELCRKQDRDFEQIDTGNLTFYAVDVRYPDEFYIPSFEEARECYEIAKKVKEFIERKLNIKIEENL</sequence>
<accession>A0A7U4TGQ6</accession>
<dbReference type="RefSeq" id="WP_066060322.1">
    <property type="nucleotide sequence ID" value="NZ_CP013015.1"/>
</dbReference>
<dbReference type="AlphaFoldDB" id="A0A7U4TGQ6"/>
<dbReference type="PROSITE" id="PS50910">
    <property type="entry name" value="HEPN"/>
    <property type="match status" value="1"/>
</dbReference>
<dbReference type="InterPro" id="IPR007842">
    <property type="entry name" value="HEPN_dom"/>
</dbReference>
<dbReference type="OrthoDB" id="9810875at2"/>
<proteinExistence type="predicted"/>
<evidence type="ECO:0000313" key="2">
    <source>
        <dbReference type="EMBL" id="AMM40014.1"/>
    </source>
</evidence>
<protein>
    <submittedName>
        <fullName evidence="2">DNA-binding protein</fullName>
    </submittedName>
</protein>
<dbReference type="Proteomes" id="UP000070560">
    <property type="component" value="Chromosome"/>
</dbReference>
<dbReference type="SMART" id="SM00748">
    <property type="entry name" value="HEPN"/>
    <property type="match status" value="1"/>
</dbReference>
<dbReference type="GO" id="GO:0003677">
    <property type="term" value="F:DNA binding"/>
    <property type="evidence" value="ECO:0007669"/>
    <property type="project" value="UniProtKB-KW"/>
</dbReference>